<dbReference type="InterPro" id="IPR012337">
    <property type="entry name" value="RNaseH-like_sf"/>
</dbReference>
<dbReference type="GO" id="GO:0006259">
    <property type="term" value="P:DNA metabolic process"/>
    <property type="evidence" value="ECO:0007669"/>
    <property type="project" value="UniProtKB-ARBA"/>
</dbReference>
<reference evidence="5 6" key="1">
    <citation type="submission" date="2020-10" db="EMBL/GenBank/DDBJ databases">
        <title>Connecting structure to function with the recovery of over 1000 high-quality activated sludge metagenome-assembled genomes encoding full-length rRNA genes using long-read sequencing.</title>
        <authorList>
            <person name="Singleton C.M."/>
            <person name="Petriglieri F."/>
            <person name="Kristensen J.M."/>
            <person name="Kirkegaard R.H."/>
            <person name="Michaelsen T.Y."/>
            <person name="Andersen M.H."/>
            <person name="Karst S.M."/>
            <person name="Dueholm M.S."/>
            <person name="Nielsen P.H."/>
            <person name="Albertsen M."/>
        </authorList>
    </citation>
    <scope>NUCLEOTIDE SEQUENCE [LARGE SCALE GENOMIC DNA]</scope>
    <source>
        <strain evidence="5">Ribe_18-Q3-R11-54_MAXAC.273</strain>
    </source>
</reference>
<organism evidence="5 6">
    <name type="scientific">Candidatus Opimibacter skivensis</name>
    <dbReference type="NCBI Taxonomy" id="2982028"/>
    <lineage>
        <taxon>Bacteria</taxon>
        <taxon>Pseudomonadati</taxon>
        <taxon>Bacteroidota</taxon>
        <taxon>Saprospiria</taxon>
        <taxon>Saprospirales</taxon>
        <taxon>Saprospiraceae</taxon>
        <taxon>Candidatus Opimibacter</taxon>
    </lineage>
</organism>
<dbReference type="InterPro" id="IPR051274">
    <property type="entry name" value="3-5_Exoribonuclease"/>
</dbReference>
<dbReference type="PANTHER" id="PTHR23044">
    <property type="entry name" value="3'-5' EXONUCLEASE ERI1-RELATED"/>
    <property type="match status" value="1"/>
</dbReference>
<dbReference type="GO" id="GO:0000175">
    <property type="term" value="F:3'-5'-RNA exonuclease activity"/>
    <property type="evidence" value="ECO:0007669"/>
    <property type="project" value="InterPro"/>
</dbReference>
<dbReference type="InterPro" id="IPR047201">
    <property type="entry name" value="ERI-1_3'hExo-like"/>
</dbReference>
<dbReference type="SUPFAM" id="SSF53098">
    <property type="entry name" value="Ribonuclease H-like"/>
    <property type="match status" value="1"/>
</dbReference>
<dbReference type="AlphaFoldDB" id="A0A9D7ST46"/>
<keyword evidence="2" id="KW-0378">Hydrolase</keyword>
<keyword evidence="1" id="KW-0540">Nuclease</keyword>
<accession>A0A9D7ST46</accession>
<evidence type="ECO:0000256" key="1">
    <source>
        <dbReference type="ARBA" id="ARBA00022722"/>
    </source>
</evidence>
<dbReference type="PANTHER" id="PTHR23044:SF61">
    <property type="entry name" value="3'-5' EXORIBONUCLEASE 1-RELATED"/>
    <property type="match status" value="1"/>
</dbReference>
<dbReference type="Gene3D" id="3.30.420.10">
    <property type="entry name" value="Ribonuclease H-like superfamily/Ribonuclease H"/>
    <property type="match status" value="1"/>
</dbReference>
<protein>
    <submittedName>
        <fullName evidence="5">Exonuclease domain-containing protein</fullName>
    </submittedName>
</protein>
<evidence type="ECO:0000313" key="5">
    <source>
        <dbReference type="EMBL" id="MBK9981367.1"/>
    </source>
</evidence>
<evidence type="ECO:0000256" key="3">
    <source>
        <dbReference type="ARBA" id="ARBA00022839"/>
    </source>
</evidence>
<dbReference type="Pfam" id="PF00929">
    <property type="entry name" value="RNase_T"/>
    <property type="match status" value="1"/>
</dbReference>
<sequence>MTFIVLDLEATCWQGNDMNREQEIIELAAYSVNGYRDWIDSFQRFIKPTAHPRLSAYCLELTGIKQDQINKAKRFDIVFPDFQEWLEGHDHPQLICTWGNKDMSIIKDECRTHDIDDRFLPNSINLKAQYSSIYQLSKEVGLQKALEYSSIEFEGSPHRAVDDAFNTTKLFLQYLDRWQY</sequence>
<feature type="domain" description="Exonuclease" evidence="4">
    <location>
        <begin position="2"/>
        <end position="180"/>
    </location>
</feature>
<dbReference type="SMART" id="SM00479">
    <property type="entry name" value="EXOIII"/>
    <property type="match status" value="1"/>
</dbReference>
<name>A0A9D7ST46_9BACT</name>
<evidence type="ECO:0000259" key="4">
    <source>
        <dbReference type="SMART" id="SM00479"/>
    </source>
</evidence>
<evidence type="ECO:0000256" key="2">
    <source>
        <dbReference type="ARBA" id="ARBA00022801"/>
    </source>
</evidence>
<evidence type="ECO:0000313" key="6">
    <source>
        <dbReference type="Proteomes" id="UP000808337"/>
    </source>
</evidence>
<comment type="caution">
    <text evidence="5">The sequence shown here is derived from an EMBL/GenBank/DDBJ whole genome shotgun (WGS) entry which is preliminary data.</text>
</comment>
<dbReference type="GO" id="GO:0003676">
    <property type="term" value="F:nucleic acid binding"/>
    <property type="evidence" value="ECO:0007669"/>
    <property type="project" value="InterPro"/>
</dbReference>
<gene>
    <name evidence="5" type="ORF">IPP15_02905</name>
</gene>
<proteinExistence type="predicted"/>
<keyword evidence="3 5" id="KW-0269">Exonuclease</keyword>
<dbReference type="InterPro" id="IPR013520">
    <property type="entry name" value="Ribonucl_H"/>
</dbReference>
<dbReference type="InterPro" id="IPR036397">
    <property type="entry name" value="RNaseH_sf"/>
</dbReference>
<dbReference type="Proteomes" id="UP000808337">
    <property type="component" value="Unassembled WGS sequence"/>
</dbReference>
<dbReference type="EMBL" id="JADKGY010000001">
    <property type="protein sequence ID" value="MBK9981367.1"/>
    <property type="molecule type" value="Genomic_DNA"/>
</dbReference>
<dbReference type="CDD" id="cd06133">
    <property type="entry name" value="ERI-1_3'hExo_like"/>
    <property type="match status" value="1"/>
</dbReference>